<evidence type="ECO:0000256" key="1">
    <source>
        <dbReference type="SAM" id="MobiDB-lite"/>
    </source>
</evidence>
<sequence length="583" mass="62093">MSALAVIVGFMPSSYSKNDLLLLMMDALVGDSVDLEAAEKAFESAEGDFAAKFTAAVQARFAQLVVPEVFIELPVHIEELRKPELDALVRPAAAYLRSYPSKGELLDEASRIQRRQERRPAWIPRLDRNGEPIPAPETDSSVGKARPERPLVVTALPELGDVTVLLPADAEERPELPMAAGGIGEWEAALYEVLAVTGEHRPSATVAIDAQANEALVPEDVRWWSTQPARSLPATRDPGVASELLATSSTLGEIPVSDDTHEAFEAVATALISAGDWRYSPRWLLNAWSPGDDVGVLATARAAIAAWADEGRSGLIAYVYGGALHGTDGLIGVPGFLHTYLLCIGRSTDGTDTVDTVRRVILSCPGENWCHRGGCPDPGLSEAAEILTSIVTAGDAGDASDRDGAWAKQAHQRLYGAAGEDDYPEDVLDHLEGILSGAGWVGLSRSTWEGGLEESLLRRGEHCMTASYDPVTRQVRLDDGEAELQATLQMLADDGVLTGSGDQETVDTGEAAQQQWGAELLTAAEDLLRGRIDELRIAAPAQVTLLGMHPHADGNLHGPEATTLAESQLTALLCTAGVLSDSD</sequence>
<reference evidence="2 3" key="1">
    <citation type="submission" date="2024-09" db="EMBL/GenBank/DDBJ databases">
        <authorList>
            <person name="Sun Q."/>
            <person name="Mori K."/>
        </authorList>
    </citation>
    <scope>NUCLEOTIDE SEQUENCE [LARGE SCALE GENOMIC DNA]</scope>
    <source>
        <strain evidence="2 3">TBRC 0563</strain>
    </source>
</reference>
<name>A0ABV5YQI1_9ACTN</name>
<gene>
    <name evidence="2" type="ORF">ACFFNX_34645</name>
</gene>
<comment type="caution">
    <text evidence="2">The sequence shown here is derived from an EMBL/GenBank/DDBJ whole genome shotgun (WGS) entry which is preliminary data.</text>
</comment>
<protein>
    <submittedName>
        <fullName evidence="2">Uncharacterized protein</fullName>
    </submittedName>
</protein>
<proteinExistence type="predicted"/>
<accession>A0ABV5YQI1</accession>
<dbReference type="Proteomes" id="UP001589627">
    <property type="component" value="Unassembled WGS sequence"/>
</dbReference>
<dbReference type="EMBL" id="JBHLZP010000366">
    <property type="protein sequence ID" value="MFB9837325.1"/>
    <property type="molecule type" value="Genomic_DNA"/>
</dbReference>
<feature type="region of interest" description="Disordered" evidence="1">
    <location>
        <begin position="125"/>
        <end position="145"/>
    </location>
</feature>
<keyword evidence="3" id="KW-1185">Reference proteome</keyword>
<evidence type="ECO:0000313" key="2">
    <source>
        <dbReference type="EMBL" id="MFB9837325.1"/>
    </source>
</evidence>
<organism evidence="2 3">
    <name type="scientific">Actinoallomurus acaciae</name>
    <dbReference type="NCBI Taxonomy" id="502577"/>
    <lineage>
        <taxon>Bacteria</taxon>
        <taxon>Bacillati</taxon>
        <taxon>Actinomycetota</taxon>
        <taxon>Actinomycetes</taxon>
        <taxon>Streptosporangiales</taxon>
        <taxon>Thermomonosporaceae</taxon>
        <taxon>Actinoallomurus</taxon>
    </lineage>
</organism>
<evidence type="ECO:0000313" key="3">
    <source>
        <dbReference type="Proteomes" id="UP001589627"/>
    </source>
</evidence>